<accession>A0A1Q5PRB5</accession>
<dbReference type="CDD" id="cd03228">
    <property type="entry name" value="ABCC_MRP_Like"/>
    <property type="match status" value="1"/>
</dbReference>
<dbReference type="AlphaFoldDB" id="A0A1Q5PRB5"/>
<reference evidence="11" key="1">
    <citation type="submission" date="2016-11" db="EMBL/GenBank/DDBJ databases">
        <title>Actinomyces gypaetusis sp. nov. isolated from Gypaetus barbatus in Qinghai Tibet Plateau China.</title>
        <authorList>
            <person name="Meng X."/>
        </authorList>
    </citation>
    <scope>NUCLEOTIDE SEQUENCE [LARGE SCALE GENOMIC DNA]</scope>
    <source>
        <strain evidence="11">DSM 15383</strain>
    </source>
</reference>
<dbReference type="PANTHER" id="PTHR24221:SF590">
    <property type="entry name" value="COMPONENT LINKED WITH THE ASSEMBLY OF CYTOCHROME' TRANSPORT TRANSMEMBRANE ATP-BINDING PROTEIN ABC TRANSPORTER CYDD-RELATED"/>
    <property type="match status" value="1"/>
</dbReference>
<keyword evidence="4" id="KW-0067">ATP-binding</keyword>
<dbReference type="InterPro" id="IPR011527">
    <property type="entry name" value="ABC1_TM_dom"/>
</dbReference>
<evidence type="ECO:0000256" key="2">
    <source>
        <dbReference type="ARBA" id="ARBA00022692"/>
    </source>
</evidence>
<feature type="transmembrane region" description="Helical" evidence="7">
    <location>
        <begin position="60"/>
        <end position="80"/>
    </location>
</feature>
<feature type="transmembrane region" description="Helical" evidence="7">
    <location>
        <begin position="141"/>
        <end position="158"/>
    </location>
</feature>
<dbReference type="InterPro" id="IPR039421">
    <property type="entry name" value="Type_1_exporter"/>
</dbReference>
<evidence type="ECO:0000256" key="6">
    <source>
        <dbReference type="ARBA" id="ARBA00023136"/>
    </source>
</evidence>
<dbReference type="Pfam" id="PF00664">
    <property type="entry name" value="ABC_membrane"/>
    <property type="match status" value="1"/>
</dbReference>
<dbReference type="InterPro" id="IPR014216">
    <property type="entry name" value="ABC_transptr_CydD"/>
</dbReference>
<keyword evidence="2 7" id="KW-0812">Transmembrane</keyword>
<dbReference type="Gene3D" id="3.40.50.300">
    <property type="entry name" value="P-loop containing nucleotide triphosphate hydrolases"/>
    <property type="match status" value="1"/>
</dbReference>
<dbReference type="InterPro" id="IPR027417">
    <property type="entry name" value="P-loop_NTPase"/>
</dbReference>
<dbReference type="GO" id="GO:0140359">
    <property type="term" value="F:ABC-type transporter activity"/>
    <property type="evidence" value="ECO:0007669"/>
    <property type="project" value="InterPro"/>
</dbReference>
<dbReference type="Proteomes" id="UP000186465">
    <property type="component" value="Unassembled WGS sequence"/>
</dbReference>
<dbReference type="OrthoDB" id="9806127at2"/>
<dbReference type="PANTHER" id="PTHR24221">
    <property type="entry name" value="ATP-BINDING CASSETTE SUB-FAMILY B"/>
    <property type="match status" value="1"/>
</dbReference>
<dbReference type="GO" id="GO:0016887">
    <property type="term" value="F:ATP hydrolysis activity"/>
    <property type="evidence" value="ECO:0007669"/>
    <property type="project" value="InterPro"/>
</dbReference>
<sequence length="585" mass="62878">MKPLDPRLIRYVSSARRYIIAVAAMGVLAAILVLIQTIAISTIISPIINETSTWQDLLLSPLPLIVLGVVVVARVGAIYARETIGHSSANRIITDLRAQLLDAASRLGPRWLAQNATDTATLSTRGLDALVPYFVRYLPQLLLSMTVTPMALVVMLWFDWWSALIAVGSIPLIPIFMILVGKLTQQFSDKKIAVMENLGSQVLDLLSGLVTMKALGREKGPEKTIKTLGDRYNESTMATLRLAFLSGAILEFIATLSVALVAVEVGMRLVFGSIDLYAGLIVIMLAPEVYNPLRNVGVQFHASSDGVAAVNQAFEVIEAGRQMPGLVSSPSLTDASFVISGASVKARGRMSPDNVNATIAPHSITALKGPSGIGKTTLAMALMGFQKLDKGSITIRNGSETVDLSSIDPTSLQEQIMWVPQIPVILPGTVLESLLPEATEPSEELLAAAAATGFDEIVNTMPNQWHTVLGHNAVGLSVGQRQRLALTRALLQHRPVVILDEPTAHLDSLSERQIIAVIKKLHSMGSTIIVIAHREAVVELADNHITLKSRVLEKAEIASEEVALTAVDNGVTDEIDTFFTQGDAK</sequence>
<feature type="transmembrane region" description="Helical" evidence="7">
    <location>
        <begin position="242"/>
        <end position="263"/>
    </location>
</feature>
<protein>
    <submittedName>
        <fullName evidence="10">Thiol reductant ABC exporter subunit CydD</fullName>
    </submittedName>
</protein>
<comment type="caution">
    <text evidence="10">The sequence shown here is derived from an EMBL/GenBank/DDBJ whole genome shotgun (WGS) entry which is preliminary data.</text>
</comment>
<dbReference type="GO" id="GO:0005524">
    <property type="term" value="F:ATP binding"/>
    <property type="evidence" value="ECO:0007669"/>
    <property type="project" value="UniProtKB-KW"/>
</dbReference>
<feature type="domain" description="ABC transporter" evidence="8">
    <location>
        <begin position="327"/>
        <end position="574"/>
    </location>
</feature>
<dbReference type="EMBL" id="MPDM01000003">
    <property type="protein sequence ID" value="OKL50086.1"/>
    <property type="molecule type" value="Genomic_DNA"/>
</dbReference>
<proteinExistence type="predicted"/>
<gene>
    <name evidence="10" type="ORF">BM477_03030</name>
</gene>
<dbReference type="NCBIfam" id="TIGR02857">
    <property type="entry name" value="CydD"/>
    <property type="match status" value="1"/>
</dbReference>
<dbReference type="PROSITE" id="PS50929">
    <property type="entry name" value="ABC_TM1F"/>
    <property type="match status" value="1"/>
</dbReference>
<comment type="subcellular location">
    <subcellularLocation>
        <location evidence="1">Cell membrane</location>
        <topology evidence="1">Multi-pass membrane protein</topology>
    </subcellularLocation>
</comment>
<dbReference type="SMART" id="SM00382">
    <property type="entry name" value="AAA"/>
    <property type="match status" value="1"/>
</dbReference>
<name>A0A1Q5PRB5_9ACTO</name>
<evidence type="ECO:0000259" key="9">
    <source>
        <dbReference type="PROSITE" id="PS50929"/>
    </source>
</evidence>
<evidence type="ECO:0000256" key="7">
    <source>
        <dbReference type="SAM" id="Phobius"/>
    </source>
</evidence>
<dbReference type="CDD" id="cd18584">
    <property type="entry name" value="ABC_6TM_AarD_CydD"/>
    <property type="match status" value="1"/>
</dbReference>
<feature type="transmembrane region" description="Helical" evidence="7">
    <location>
        <begin position="164"/>
        <end position="181"/>
    </location>
</feature>
<dbReference type="Pfam" id="PF00005">
    <property type="entry name" value="ABC_tran"/>
    <property type="match status" value="1"/>
</dbReference>
<dbReference type="GO" id="GO:0005886">
    <property type="term" value="C:plasma membrane"/>
    <property type="evidence" value="ECO:0007669"/>
    <property type="project" value="UniProtKB-SubCell"/>
</dbReference>
<keyword evidence="5 7" id="KW-1133">Transmembrane helix</keyword>
<organism evidence="10 11">
    <name type="scientific">Boudabousia marimammalium</name>
    <dbReference type="NCBI Taxonomy" id="156892"/>
    <lineage>
        <taxon>Bacteria</taxon>
        <taxon>Bacillati</taxon>
        <taxon>Actinomycetota</taxon>
        <taxon>Actinomycetes</taxon>
        <taxon>Actinomycetales</taxon>
        <taxon>Actinomycetaceae</taxon>
        <taxon>Boudabousia</taxon>
    </lineage>
</organism>
<dbReference type="Gene3D" id="1.20.1560.10">
    <property type="entry name" value="ABC transporter type 1, transmembrane domain"/>
    <property type="match status" value="1"/>
</dbReference>
<evidence type="ECO:0000256" key="1">
    <source>
        <dbReference type="ARBA" id="ARBA00004651"/>
    </source>
</evidence>
<feature type="transmembrane region" description="Helical" evidence="7">
    <location>
        <begin position="20"/>
        <end position="48"/>
    </location>
</feature>
<dbReference type="SUPFAM" id="SSF52540">
    <property type="entry name" value="P-loop containing nucleoside triphosphate hydrolases"/>
    <property type="match status" value="1"/>
</dbReference>
<evidence type="ECO:0000259" key="8">
    <source>
        <dbReference type="PROSITE" id="PS50893"/>
    </source>
</evidence>
<dbReference type="PROSITE" id="PS50893">
    <property type="entry name" value="ABC_TRANSPORTER_2"/>
    <property type="match status" value="1"/>
</dbReference>
<evidence type="ECO:0000256" key="3">
    <source>
        <dbReference type="ARBA" id="ARBA00022741"/>
    </source>
</evidence>
<keyword evidence="6 7" id="KW-0472">Membrane</keyword>
<dbReference type="InterPro" id="IPR003439">
    <property type="entry name" value="ABC_transporter-like_ATP-bd"/>
</dbReference>
<evidence type="ECO:0000256" key="5">
    <source>
        <dbReference type="ARBA" id="ARBA00022989"/>
    </source>
</evidence>
<evidence type="ECO:0000313" key="11">
    <source>
        <dbReference type="Proteomes" id="UP000186465"/>
    </source>
</evidence>
<dbReference type="RefSeq" id="WP_075361413.1">
    <property type="nucleotide sequence ID" value="NZ_MPDM01000003.1"/>
</dbReference>
<dbReference type="GO" id="GO:0042883">
    <property type="term" value="P:cysteine transport"/>
    <property type="evidence" value="ECO:0007669"/>
    <property type="project" value="InterPro"/>
</dbReference>
<keyword evidence="3" id="KW-0547">Nucleotide-binding</keyword>
<keyword evidence="11" id="KW-1185">Reference proteome</keyword>
<dbReference type="InterPro" id="IPR036640">
    <property type="entry name" value="ABC1_TM_sf"/>
</dbReference>
<evidence type="ECO:0000256" key="4">
    <source>
        <dbReference type="ARBA" id="ARBA00022840"/>
    </source>
</evidence>
<dbReference type="SUPFAM" id="SSF90123">
    <property type="entry name" value="ABC transporter transmembrane region"/>
    <property type="match status" value="1"/>
</dbReference>
<evidence type="ECO:0000313" key="10">
    <source>
        <dbReference type="EMBL" id="OKL50086.1"/>
    </source>
</evidence>
<dbReference type="InterPro" id="IPR003593">
    <property type="entry name" value="AAA+_ATPase"/>
</dbReference>
<feature type="domain" description="ABC transmembrane type-1" evidence="9">
    <location>
        <begin position="20"/>
        <end position="305"/>
    </location>
</feature>
<dbReference type="STRING" id="156892.BM477_03030"/>